<evidence type="ECO:0000313" key="2">
    <source>
        <dbReference type="EMBL" id="ACL62651.1"/>
    </source>
</evidence>
<dbReference type="HOGENOM" id="CLU_050006_7_2_5"/>
<dbReference type="GO" id="GO:0016853">
    <property type="term" value="F:isomerase activity"/>
    <property type="evidence" value="ECO:0007669"/>
    <property type="project" value="UniProtKB-KW"/>
</dbReference>
<dbReference type="Pfam" id="PF01261">
    <property type="entry name" value="AP_endonuc_2"/>
    <property type="match status" value="1"/>
</dbReference>
<dbReference type="EMBL" id="CP001350">
    <property type="protein sequence ID" value="ACL62651.1"/>
    <property type="molecule type" value="Genomic_DNA"/>
</dbReference>
<dbReference type="Proteomes" id="UP000008207">
    <property type="component" value="Plasmid pMNOD01"/>
</dbReference>
<dbReference type="InterPro" id="IPR036237">
    <property type="entry name" value="Xyl_isomerase-like_sf"/>
</dbReference>
<gene>
    <name evidence="2" type="ordered locus">Mnod_8563</name>
</gene>
<keyword evidence="3" id="KW-1185">Reference proteome</keyword>
<evidence type="ECO:0000259" key="1">
    <source>
        <dbReference type="Pfam" id="PF01261"/>
    </source>
</evidence>
<dbReference type="RefSeq" id="WP_015934188.1">
    <property type="nucleotide sequence ID" value="NC_011892.1"/>
</dbReference>
<accession>B8IW61</accession>
<organism evidence="2 3">
    <name type="scientific">Methylobacterium nodulans (strain LMG 21967 / CNCM I-2342 / ORS 2060)</name>
    <dbReference type="NCBI Taxonomy" id="460265"/>
    <lineage>
        <taxon>Bacteria</taxon>
        <taxon>Pseudomonadati</taxon>
        <taxon>Pseudomonadota</taxon>
        <taxon>Alphaproteobacteria</taxon>
        <taxon>Hyphomicrobiales</taxon>
        <taxon>Methylobacteriaceae</taxon>
        <taxon>Methylobacterium</taxon>
    </lineage>
</organism>
<keyword evidence="2" id="KW-0413">Isomerase</keyword>
<dbReference type="InterPro" id="IPR050312">
    <property type="entry name" value="IolE/XylAMocC-like"/>
</dbReference>
<proteinExistence type="predicted"/>
<reference evidence="3" key="1">
    <citation type="submission" date="2009-01" db="EMBL/GenBank/DDBJ databases">
        <title>Complete sequence of plasmid 1 of Methylobacterium nodulans ORS 2060.</title>
        <authorList>
            <consortium name="US DOE Joint Genome Institute"/>
            <person name="Lucas S."/>
            <person name="Copeland A."/>
            <person name="Lapidus A."/>
            <person name="Glavina del Rio T."/>
            <person name="Dalin E."/>
            <person name="Tice H."/>
            <person name="Bruce D."/>
            <person name="Goodwin L."/>
            <person name="Pitluck S."/>
            <person name="Sims D."/>
            <person name="Brettin T."/>
            <person name="Detter J.C."/>
            <person name="Han C."/>
            <person name="Larimer F."/>
            <person name="Land M."/>
            <person name="Hauser L."/>
            <person name="Kyrpides N."/>
            <person name="Ivanova N."/>
            <person name="Marx C.J."/>
            <person name="Richardson P."/>
        </authorList>
    </citation>
    <scope>NUCLEOTIDE SEQUENCE [LARGE SCALE GENOMIC DNA]</scope>
    <source>
        <strain evidence="3">LMG 21967 / CNCM I-2342 / ORS 2060</strain>
        <plasmid evidence="3">Plasmid pMNOD01</plasmid>
    </source>
</reference>
<dbReference type="Gene3D" id="3.20.20.150">
    <property type="entry name" value="Divalent-metal-dependent TIM barrel enzymes"/>
    <property type="match status" value="1"/>
</dbReference>
<dbReference type="SUPFAM" id="SSF51658">
    <property type="entry name" value="Xylose isomerase-like"/>
    <property type="match status" value="1"/>
</dbReference>
<dbReference type="PANTHER" id="PTHR12110">
    <property type="entry name" value="HYDROXYPYRUVATE ISOMERASE"/>
    <property type="match status" value="1"/>
</dbReference>
<dbReference type="PANTHER" id="PTHR12110:SF53">
    <property type="entry name" value="BLR5974 PROTEIN"/>
    <property type="match status" value="1"/>
</dbReference>
<keyword evidence="2" id="KW-0614">Plasmid</keyword>
<dbReference type="AlphaFoldDB" id="B8IW61"/>
<protein>
    <submittedName>
        <fullName evidence="2">Xylose isomerase domain protein TIM barrel</fullName>
    </submittedName>
</protein>
<geneLocation type="plasmid" evidence="2 3">
    <name>pMNOD01</name>
</geneLocation>
<sequence>MAGAIGINTYSYIWTVPAAESVRRLADLGYRTFELVIHPGHLPLDGFSTADRRHLVAVLDEVGATDCALNLPSLDHNLASSTPRVRAASVQMFRDAIDLASDLGIGWLVTVPGRMSPLFPPGISERTAWMRESIEALLPHAEARGVGLAVENIPIAAFPDAASLGDFVRSFASPKVAACYDAANAHFIGEDPVAGMHSLSDCLRILHLSDTGRTVWRHDPVGTGTVPFAEVARAVTSINFTGPCMLEIIDPEPEAAILRSHDILAALGCEAWQKEAQA</sequence>
<dbReference type="KEGG" id="mno:Mnod_8563"/>
<feature type="domain" description="Xylose isomerase-like TIM barrel" evidence="1">
    <location>
        <begin position="22"/>
        <end position="264"/>
    </location>
</feature>
<name>B8IW61_METNO</name>
<dbReference type="InterPro" id="IPR013022">
    <property type="entry name" value="Xyl_isomerase-like_TIM-brl"/>
</dbReference>
<evidence type="ECO:0000313" key="3">
    <source>
        <dbReference type="Proteomes" id="UP000008207"/>
    </source>
</evidence>